<dbReference type="RefSeq" id="WP_039401404.1">
    <property type="nucleotide sequence ID" value="NZ_JTDK01000015.1"/>
</dbReference>
<dbReference type="InterPro" id="IPR020904">
    <property type="entry name" value="Sc_DH/Rdtase_CS"/>
</dbReference>
<keyword evidence="4" id="KW-1185">Reference proteome</keyword>
<dbReference type="Proteomes" id="UP000031030">
    <property type="component" value="Unassembled WGS sequence"/>
</dbReference>
<dbReference type="Gene3D" id="3.40.50.720">
    <property type="entry name" value="NAD(P)-binding Rossmann-like Domain"/>
    <property type="match status" value="1"/>
</dbReference>
<proteinExistence type="inferred from homology"/>
<dbReference type="PANTHER" id="PTHR42760">
    <property type="entry name" value="SHORT-CHAIN DEHYDROGENASES/REDUCTASES FAMILY MEMBER"/>
    <property type="match status" value="1"/>
</dbReference>
<dbReference type="OrthoDB" id="517007at2"/>
<dbReference type="InterPro" id="IPR036291">
    <property type="entry name" value="NAD(P)-bd_dom_sf"/>
</dbReference>
<dbReference type="EMBL" id="JTDK01000015">
    <property type="protein sequence ID" value="KHK96372.1"/>
    <property type="molecule type" value="Genomic_DNA"/>
</dbReference>
<dbReference type="GO" id="GO:0016616">
    <property type="term" value="F:oxidoreductase activity, acting on the CH-OH group of donors, NAD or NADP as acceptor"/>
    <property type="evidence" value="ECO:0007669"/>
    <property type="project" value="TreeGrafter"/>
</dbReference>
<name>A0A0B2A433_9MICO</name>
<dbReference type="Pfam" id="PF13561">
    <property type="entry name" value="adh_short_C2"/>
    <property type="match status" value="1"/>
</dbReference>
<accession>A0A0B2A433</accession>
<dbReference type="PROSITE" id="PS00061">
    <property type="entry name" value="ADH_SHORT"/>
    <property type="match status" value="1"/>
</dbReference>
<evidence type="ECO:0000313" key="4">
    <source>
        <dbReference type="Proteomes" id="UP000031030"/>
    </source>
</evidence>
<keyword evidence="2" id="KW-0560">Oxidoreductase</keyword>
<dbReference type="FunFam" id="3.40.50.720:FF:000084">
    <property type="entry name" value="Short-chain dehydrogenase reductase"/>
    <property type="match status" value="1"/>
</dbReference>
<dbReference type="AlphaFoldDB" id="A0A0B2A433"/>
<dbReference type="SUPFAM" id="SSF51735">
    <property type="entry name" value="NAD(P)-binding Rossmann-fold domains"/>
    <property type="match status" value="1"/>
</dbReference>
<reference evidence="3 4" key="1">
    <citation type="submission" date="2014-11" db="EMBL/GenBank/DDBJ databases">
        <title>Genome sequence of Microbacterium mangrovi MUSC 115(T).</title>
        <authorList>
            <person name="Lee L.-H."/>
        </authorList>
    </citation>
    <scope>NUCLEOTIDE SEQUENCE [LARGE SCALE GENOMIC DNA]</scope>
    <source>
        <strain evidence="3 4">MUSC 115</strain>
    </source>
</reference>
<dbReference type="InterPro" id="IPR002347">
    <property type="entry name" value="SDR_fam"/>
</dbReference>
<protein>
    <submittedName>
        <fullName evidence="3">Short-chain dehydrogenase</fullName>
    </submittedName>
</protein>
<organism evidence="3 4">
    <name type="scientific">Microbacterium mangrovi</name>
    <dbReference type="NCBI Taxonomy" id="1348253"/>
    <lineage>
        <taxon>Bacteria</taxon>
        <taxon>Bacillati</taxon>
        <taxon>Actinomycetota</taxon>
        <taxon>Actinomycetes</taxon>
        <taxon>Micrococcales</taxon>
        <taxon>Microbacteriaceae</taxon>
        <taxon>Microbacterium</taxon>
    </lineage>
</organism>
<dbReference type="STRING" id="1348253.LK09_15430"/>
<dbReference type="PRINTS" id="PR00081">
    <property type="entry name" value="GDHRDH"/>
</dbReference>
<comment type="caution">
    <text evidence="3">The sequence shown here is derived from an EMBL/GenBank/DDBJ whole genome shotgun (WGS) entry which is preliminary data.</text>
</comment>
<sequence length="233" mass="24101">MPQERKLAVITGGGTGIGKAIGGLIAADGWDVLAVGLASDQQLPEGMRFAHADITDAAALADATAGNRPVDALVTCAAVLRDRAEWDPATFRTVLDVNVTAALTAAEHLRPRLAARGGAIVNFASMWSYFGTANAPGYAASKGAIVALTRSQAVGYAADGIRANAVAPGWIETPMSTRAQQDDARRAAIDARIPLGRWGRADDVARAVRFLVSDDAAYITGTVLNVDGGYAIA</sequence>
<evidence type="ECO:0000256" key="1">
    <source>
        <dbReference type="ARBA" id="ARBA00006484"/>
    </source>
</evidence>
<evidence type="ECO:0000256" key="2">
    <source>
        <dbReference type="ARBA" id="ARBA00023002"/>
    </source>
</evidence>
<comment type="similarity">
    <text evidence="1">Belongs to the short-chain dehydrogenases/reductases (SDR) family.</text>
</comment>
<gene>
    <name evidence="3" type="ORF">LK09_15430</name>
</gene>
<evidence type="ECO:0000313" key="3">
    <source>
        <dbReference type="EMBL" id="KHK96372.1"/>
    </source>
</evidence>
<dbReference type="GO" id="GO:0030497">
    <property type="term" value="P:fatty acid elongation"/>
    <property type="evidence" value="ECO:0007669"/>
    <property type="project" value="TreeGrafter"/>
</dbReference>
<dbReference type="PRINTS" id="PR00080">
    <property type="entry name" value="SDRFAMILY"/>
</dbReference>
<dbReference type="PANTHER" id="PTHR42760:SF40">
    <property type="entry name" value="3-OXOACYL-[ACYL-CARRIER-PROTEIN] REDUCTASE, CHLOROPLASTIC"/>
    <property type="match status" value="1"/>
</dbReference>